<keyword evidence="1" id="KW-0732">Signal</keyword>
<feature type="chain" id="PRO_5002609514" description="Endonuclease/exonuclease/phosphatase domain-containing protein" evidence="1">
    <location>
        <begin position="22"/>
        <end position="300"/>
    </location>
</feature>
<dbReference type="EMBL" id="CP002824">
    <property type="protein sequence ID" value="AEG98975.1"/>
    <property type="molecule type" value="Genomic_DNA"/>
</dbReference>
<organism evidence="3 4">
    <name type="scientific">Klebsiella aerogenes (strain ATCC 13048 / DSM 30053 / CCUG 1429 / JCM 1235 / KCTC 2190 / NBRC 13534 / NCIMB 10102 / NCTC 10006 / CDC 819-56)</name>
    <name type="common">Enterobacter aerogenes</name>
    <dbReference type="NCBI Taxonomy" id="1028307"/>
    <lineage>
        <taxon>Bacteria</taxon>
        <taxon>Pseudomonadati</taxon>
        <taxon>Pseudomonadota</taxon>
        <taxon>Gammaproteobacteria</taxon>
        <taxon>Enterobacterales</taxon>
        <taxon>Enterobacteriaceae</taxon>
        <taxon>Klebsiella/Raoultella group</taxon>
        <taxon>Klebsiella</taxon>
    </lineage>
</organism>
<evidence type="ECO:0000313" key="4">
    <source>
        <dbReference type="Proteomes" id="UP000008881"/>
    </source>
</evidence>
<evidence type="ECO:0000256" key="1">
    <source>
        <dbReference type="SAM" id="SignalP"/>
    </source>
</evidence>
<reference evidence="3 4" key="1">
    <citation type="journal article" date="2012" name="J. Bacteriol.">
        <title>Complete genome sequence of Enterobacter aerogenes KCTC 2190.</title>
        <authorList>
            <person name="Shin S.H."/>
            <person name="Kim S."/>
            <person name="Kim J.Y."/>
            <person name="Lee S."/>
            <person name="Um Y."/>
            <person name="Oh M.K."/>
            <person name="Kim Y.R."/>
            <person name="Lee J."/>
            <person name="Yang K.S."/>
        </authorList>
    </citation>
    <scope>NUCLEOTIDE SEQUENCE [LARGE SCALE GENOMIC DNA]</scope>
    <source>
        <strain evidence="3 4">KCTC 2190</strain>
    </source>
</reference>
<dbReference type="Proteomes" id="UP000008881">
    <property type="component" value="Chromosome"/>
</dbReference>
<dbReference type="GO" id="GO:0006506">
    <property type="term" value="P:GPI anchor biosynthetic process"/>
    <property type="evidence" value="ECO:0007669"/>
    <property type="project" value="TreeGrafter"/>
</dbReference>
<dbReference type="PANTHER" id="PTHR14859">
    <property type="entry name" value="CALCOFLUOR WHITE HYPERSENSITIVE PROTEIN PRECURSOR"/>
    <property type="match status" value="1"/>
</dbReference>
<dbReference type="PANTHER" id="PTHR14859:SF15">
    <property type="entry name" value="ENDONUCLEASE_EXONUCLEASE_PHOSPHATASE DOMAIN-CONTAINING PROTEIN"/>
    <property type="match status" value="1"/>
</dbReference>
<dbReference type="AlphaFoldDB" id="A0A0H3FTB1"/>
<dbReference type="GO" id="GO:0016020">
    <property type="term" value="C:membrane"/>
    <property type="evidence" value="ECO:0007669"/>
    <property type="project" value="GOC"/>
</dbReference>
<protein>
    <recommendedName>
        <fullName evidence="2">Endonuclease/exonuclease/phosphatase domain-containing protein</fullName>
    </recommendedName>
</protein>
<evidence type="ECO:0000259" key="2">
    <source>
        <dbReference type="Pfam" id="PF03372"/>
    </source>
</evidence>
<dbReference type="HOGENOM" id="CLU_060500_4_1_6"/>
<dbReference type="KEGG" id="eae:EAE_20340"/>
<dbReference type="Pfam" id="PF03372">
    <property type="entry name" value="Exo_endo_phos"/>
    <property type="match status" value="1"/>
</dbReference>
<name>A0A0H3FTB1_KLEAK</name>
<accession>A0A0H3FTB1</accession>
<dbReference type="PATRIC" id="fig|1028307.3.peg.4062"/>
<feature type="signal peptide" evidence="1">
    <location>
        <begin position="1"/>
        <end position="21"/>
    </location>
</feature>
<gene>
    <name evidence="3" type="ordered locus">EAE_20340</name>
</gene>
<dbReference type="RefSeq" id="WP_015366366.1">
    <property type="nucleotide sequence ID" value="NC_015663.1"/>
</dbReference>
<dbReference type="OrthoDB" id="9793162at2"/>
<dbReference type="SUPFAM" id="SSF56219">
    <property type="entry name" value="DNase I-like"/>
    <property type="match status" value="1"/>
</dbReference>
<dbReference type="GO" id="GO:0003824">
    <property type="term" value="F:catalytic activity"/>
    <property type="evidence" value="ECO:0007669"/>
    <property type="project" value="InterPro"/>
</dbReference>
<keyword evidence="4" id="KW-1185">Reference proteome</keyword>
<dbReference type="eggNOG" id="COG3568">
    <property type="taxonomic scope" value="Bacteria"/>
</dbReference>
<proteinExistence type="predicted"/>
<evidence type="ECO:0000313" key="3">
    <source>
        <dbReference type="EMBL" id="AEG98975.1"/>
    </source>
</evidence>
<dbReference type="Gene3D" id="3.60.10.10">
    <property type="entry name" value="Endonuclease/exonuclease/phosphatase"/>
    <property type="match status" value="1"/>
</dbReference>
<feature type="domain" description="Endonuclease/exonuclease/phosphatase" evidence="2">
    <location>
        <begin position="53"/>
        <end position="288"/>
    </location>
</feature>
<dbReference type="GeneID" id="93312252"/>
<dbReference type="InterPro" id="IPR005135">
    <property type="entry name" value="Endo/exonuclease/phosphatase"/>
</dbReference>
<sequence length="300" mass="33042">MKKSIALTMVALACLAANVQAAEKLAGNEILAVQKGGVPDKVYTQHQPKLRIATYNIGKNEASDNVADFTALNSAIKKINADIIAVPEVDHKTQRSQKIDQLKTIADANNMHYAFGKALDFDGGEYGLGLLSKYKILHSQVVKLPSGNAEQRVALLAQVDVPGFDSAPIIMVTHLDWQKDPTMRTEQARYLLDLSIGDAASDFKDIASSIKILAGDFNSTREEQPVKEIGYFFNEVSKQGTDTRSWPAVNPAIDIDHIFTFKGQKWDVKKLEIPHNSPEFNWSAASDHLPVIAELQLTEQ</sequence>
<dbReference type="InterPro" id="IPR036691">
    <property type="entry name" value="Endo/exonu/phosph_ase_sf"/>
</dbReference>
<dbReference type="InterPro" id="IPR051916">
    <property type="entry name" value="GPI-anchor_lipid_remodeler"/>
</dbReference>